<keyword evidence="1" id="KW-0472">Membrane</keyword>
<name>A0A4Z0M349_9GAMM</name>
<gene>
    <name evidence="2" type="ORF">E4634_07395</name>
</gene>
<keyword evidence="1" id="KW-0812">Transmembrane</keyword>
<feature type="transmembrane region" description="Helical" evidence="1">
    <location>
        <begin position="219"/>
        <end position="241"/>
    </location>
</feature>
<sequence length="474" mass="51466">MRGLRRGRSGARGPLMGNEFAHIALLAWPVVAIFVYLHNDVLTATVFTLFGAYLLLPVGVAIDFPLVPPFNKESMGALSALFGVAVIARQKVRLMPPPGKVRLLFLVVLLTPLVTVSNNAEPVIMDGQFIPGLTLHDAFSAMVNQFLYLTPFLLGLMLVRGAQDQMQVLRLLVIAGLFYSLPALLEVRLSPQLHTWVYGFFPHEFGQQVRYGGYRPMVFLGHGLLVAIFYALVAAAATVLWKTRTRALVLPAGITLAYLCCVLLVTKSLGAVTLGLLAVLLLSRESTRAASLVGMGLSWIVLLYPLLSLFKLFPKQALADWIIGTDASRGRSLLFRFDQEGLLLDRAREKFFFGWGGWGRNRLSDSVTDGNWIITLGQYGFVGFLALYSIMFLAVYRGHRAARLLPADSAQGWPMAGFVLLTGIIMIDQIPNASLASPQWFIIGGLLGAASAVLAGEGGTPAAPVAVDAGQPRD</sequence>
<proteinExistence type="predicted"/>
<evidence type="ECO:0008006" key="4">
    <source>
        <dbReference type="Google" id="ProtNLM"/>
    </source>
</evidence>
<accession>A0A4Z0M349</accession>
<dbReference type="AlphaFoldDB" id="A0A4Z0M349"/>
<feature type="transmembrane region" description="Helical" evidence="1">
    <location>
        <begin position="410"/>
        <end position="427"/>
    </location>
</feature>
<feature type="transmembrane region" description="Helical" evidence="1">
    <location>
        <begin position="138"/>
        <end position="159"/>
    </location>
</feature>
<organism evidence="2 3">
    <name type="scientific">Mangrovimicrobium sediminis</name>
    <dbReference type="NCBI Taxonomy" id="2562682"/>
    <lineage>
        <taxon>Bacteria</taxon>
        <taxon>Pseudomonadati</taxon>
        <taxon>Pseudomonadota</taxon>
        <taxon>Gammaproteobacteria</taxon>
        <taxon>Cellvibrionales</taxon>
        <taxon>Halieaceae</taxon>
        <taxon>Mangrovimicrobium</taxon>
    </lineage>
</organism>
<dbReference type="EMBL" id="SRLE01000006">
    <property type="protein sequence ID" value="TGD73959.1"/>
    <property type="molecule type" value="Genomic_DNA"/>
</dbReference>
<feature type="transmembrane region" description="Helical" evidence="1">
    <location>
        <begin position="253"/>
        <end position="283"/>
    </location>
</feature>
<dbReference type="OrthoDB" id="7595044at2"/>
<protein>
    <recommendedName>
        <fullName evidence="4">O-antigen ligase domain-containing protein</fullName>
    </recommendedName>
</protein>
<dbReference type="RefSeq" id="WP_135442360.1">
    <property type="nucleotide sequence ID" value="NZ_SRLE01000006.1"/>
</dbReference>
<reference evidence="2 3" key="1">
    <citation type="submission" date="2019-04" db="EMBL/GenBank/DDBJ databases">
        <title>Taxonomy of novel Haliea sp. from mangrove soil of West Coast of India.</title>
        <authorList>
            <person name="Verma A."/>
            <person name="Kumar P."/>
            <person name="Krishnamurthi S."/>
        </authorList>
    </citation>
    <scope>NUCLEOTIDE SEQUENCE [LARGE SCALE GENOMIC DNA]</scope>
    <source>
        <strain evidence="2 3">SAOS-164</strain>
    </source>
</reference>
<dbReference type="Proteomes" id="UP000298050">
    <property type="component" value="Unassembled WGS sequence"/>
</dbReference>
<evidence type="ECO:0000256" key="1">
    <source>
        <dbReference type="SAM" id="Phobius"/>
    </source>
</evidence>
<feature type="transmembrane region" description="Helical" evidence="1">
    <location>
        <begin position="101"/>
        <end position="118"/>
    </location>
</feature>
<feature type="transmembrane region" description="Helical" evidence="1">
    <location>
        <begin position="379"/>
        <end position="398"/>
    </location>
</feature>
<feature type="transmembrane region" description="Helical" evidence="1">
    <location>
        <begin position="168"/>
        <end position="185"/>
    </location>
</feature>
<comment type="caution">
    <text evidence="2">The sequence shown here is derived from an EMBL/GenBank/DDBJ whole genome shotgun (WGS) entry which is preliminary data.</text>
</comment>
<feature type="transmembrane region" description="Helical" evidence="1">
    <location>
        <begin position="44"/>
        <end position="62"/>
    </location>
</feature>
<evidence type="ECO:0000313" key="3">
    <source>
        <dbReference type="Proteomes" id="UP000298050"/>
    </source>
</evidence>
<keyword evidence="1" id="KW-1133">Transmembrane helix</keyword>
<feature type="transmembrane region" description="Helical" evidence="1">
    <location>
        <begin position="20"/>
        <end position="37"/>
    </location>
</feature>
<feature type="transmembrane region" description="Helical" evidence="1">
    <location>
        <begin position="439"/>
        <end position="456"/>
    </location>
</feature>
<evidence type="ECO:0000313" key="2">
    <source>
        <dbReference type="EMBL" id="TGD73959.1"/>
    </source>
</evidence>
<feature type="transmembrane region" description="Helical" evidence="1">
    <location>
        <begin position="289"/>
        <end position="307"/>
    </location>
</feature>
<keyword evidence="3" id="KW-1185">Reference proteome</keyword>